<evidence type="ECO:0000313" key="3">
    <source>
        <dbReference type="Proteomes" id="UP000217790"/>
    </source>
</evidence>
<sequence>MDWHSDLMKKALSDCSLLSRDEAPRYQHLLIKVQAMMLTFSFTTSPSSSSEIDKHLFAKHHHNLAIELLDLPPEWDKQSYYLKIFAGNVYKKTKTYKVKKKDHGTTSTPRWTLDLDLKSASDYSSITQSASEDQDMATTPQSSPLNTADPKNQDTSDLSGLQSKETSTILVEDYHATVEEDVEAVIWYGIQYGCGTRKLPDMHVLLSLICLSLGTALCKPSLPLHYQGHKQDDMGLHILQASPYSLSILTLQVRGNRLQVQMDIIESEWVMALQSLCCYSHPIAQLKTIDTDSRSFNFNKF</sequence>
<accession>A0A2H3D2I1</accession>
<proteinExistence type="predicted"/>
<protein>
    <submittedName>
        <fullName evidence="2">Uncharacterized protein</fullName>
    </submittedName>
</protein>
<evidence type="ECO:0000313" key="2">
    <source>
        <dbReference type="EMBL" id="PBK89489.1"/>
    </source>
</evidence>
<dbReference type="OrthoDB" id="10633016at2759"/>
<evidence type="ECO:0000256" key="1">
    <source>
        <dbReference type="SAM" id="MobiDB-lite"/>
    </source>
</evidence>
<dbReference type="Proteomes" id="UP000217790">
    <property type="component" value="Unassembled WGS sequence"/>
</dbReference>
<dbReference type="EMBL" id="KZ293668">
    <property type="protein sequence ID" value="PBK89489.1"/>
    <property type="molecule type" value="Genomic_DNA"/>
</dbReference>
<name>A0A2H3D2I1_ARMGA</name>
<organism evidence="2 3">
    <name type="scientific">Armillaria gallica</name>
    <name type="common">Bulbous honey fungus</name>
    <name type="synonym">Armillaria bulbosa</name>
    <dbReference type="NCBI Taxonomy" id="47427"/>
    <lineage>
        <taxon>Eukaryota</taxon>
        <taxon>Fungi</taxon>
        <taxon>Dikarya</taxon>
        <taxon>Basidiomycota</taxon>
        <taxon>Agaricomycotina</taxon>
        <taxon>Agaricomycetes</taxon>
        <taxon>Agaricomycetidae</taxon>
        <taxon>Agaricales</taxon>
        <taxon>Marasmiineae</taxon>
        <taxon>Physalacriaceae</taxon>
        <taxon>Armillaria</taxon>
    </lineage>
</organism>
<keyword evidence="3" id="KW-1185">Reference proteome</keyword>
<gene>
    <name evidence="2" type="ORF">ARMGADRAFT_1033061</name>
</gene>
<feature type="region of interest" description="Disordered" evidence="1">
    <location>
        <begin position="128"/>
        <end position="160"/>
    </location>
</feature>
<dbReference type="InParanoid" id="A0A2H3D2I1"/>
<reference evidence="3" key="1">
    <citation type="journal article" date="2017" name="Nat. Ecol. Evol.">
        <title>Genome expansion and lineage-specific genetic innovations in the forest pathogenic fungi Armillaria.</title>
        <authorList>
            <person name="Sipos G."/>
            <person name="Prasanna A.N."/>
            <person name="Walter M.C."/>
            <person name="O'Connor E."/>
            <person name="Balint B."/>
            <person name="Krizsan K."/>
            <person name="Kiss B."/>
            <person name="Hess J."/>
            <person name="Varga T."/>
            <person name="Slot J."/>
            <person name="Riley R."/>
            <person name="Boka B."/>
            <person name="Rigling D."/>
            <person name="Barry K."/>
            <person name="Lee J."/>
            <person name="Mihaltcheva S."/>
            <person name="LaButti K."/>
            <person name="Lipzen A."/>
            <person name="Waldron R."/>
            <person name="Moloney N.M."/>
            <person name="Sperisen C."/>
            <person name="Kredics L."/>
            <person name="Vagvoelgyi C."/>
            <person name="Patrignani A."/>
            <person name="Fitzpatrick D."/>
            <person name="Nagy I."/>
            <person name="Doyle S."/>
            <person name="Anderson J.B."/>
            <person name="Grigoriev I.V."/>
            <person name="Gueldener U."/>
            <person name="Muensterkoetter M."/>
            <person name="Nagy L.G."/>
        </authorList>
    </citation>
    <scope>NUCLEOTIDE SEQUENCE [LARGE SCALE GENOMIC DNA]</scope>
    <source>
        <strain evidence="3">Ar21-2</strain>
    </source>
</reference>
<dbReference type="STRING" id="47427.A0A2H3D2I1"/>
<dbReference type="AlphaFoldDB" id="A0A2H3D2I1"/>